<name>A0AAV7JHS0_9METZ</name>
<dbReference type="GO" id="GO:0000727">
    <property type="term" value="P:double-strand break repair via break-induced replication"/>
    <property type="evidence" value="ECO:0007669"/>
    <property type="project" value="TreeGrafter"/>
</dbReference>
<dbReference type="SUPFAM" id="SSF52540">
    <property type="entry name" value="P-loop containing nucleoside triphosphate hydrolases"/>
    <property type="match status" value="1"/>
</dbReference>
<evidence type="ECO:0000256" key="6">
    <source>
        <dbReference type="ARBA" id="ARBA00022741"/>
    </source>
</evidence>
<dbReference type="InterPro" id="IPR018525">
    <property type="entry name" value="MCM_CS"/>
</dbReference>
<keyword evidence="11" id="KW-0238">DNA-binding</keyword>
<dbReference type="InterPro" id="IPR059098">
    <property type="entry name" value="WHD_MCM2"/>
</dbReference>
<dbReference type="PANTHER" id="PTHR11630:SF44">
    <property type="entry name" value="DNA REPLICATION LICENSING FACTOR MCM2"/>
    <property type="match status" value="1"/>
</dbReference>
<dbReference type="GO" id="GO:0005634">
    <property type="term" value="C:nucleus"/>
    <property type="evidence" value="ECO:0007669"/>
    <property type="project" value="InterPro"/>
</dbReference>
<keyword evidence="8" id="KW-0378">Hydrolase</keyword>
<dbReference type="GO" id="GO:0043138">
    <property type="term" value="F:3'-5' DNA helicase activity"/>
    <property type="evidence" value="ECO:0007669"/>
    <property type="project" value="TreeGrafter"/>
</dbReference>
<evidence type="ECO:0000256" key="1">
    <source>
        <dbReference type="ARBA" id="ARBA00008010"/>
    </source>
</evidence>
<dbReference type="CDD" id="cd17753">
    <property type="entry name" value="MCM2"/>
    <property type="match status" value="1"/>
</dbReference>
<dbReference type="Gene3D" id="2.40.50.140">
    <property type="entry name" value="Nucleic acid-binding proteins"/>
    <property type="match status" value="1"/>
</dbReference>
<keyword evidence="16" id="KW-1185">Reference proteome</keyword>
<dbReference type="FunFam" id="3.40.50.300:FF:000138">
    <property type="entry name" value="DNA helicase"/>
    <property type="match status" value="1"/>
</dbReference>
<keyword evidence="4" id="KW-0235">DNA replication</keyword>
<dbReference type="GO" id="GO:0042555">
    <property type="term" value="C:MCM complex"/>
    <property type="evidence" value="ECO:0007669"/>
    <property type="project" value="InterPro"/>
</dbReference>
<evidence type="ECO:0000256" key="12">
    <source>
        <dbReference type="ARBA" id="ARBA00023306"/>
    </source>
</evidence>
<dbReference type="Pfam" id="PF17855">
    <property type="entry name" value="MCM_lid"/>
    <property type="match status" value="1"/>
</dbReference>
<evidence type="ECO:0000256" key="5">
    <source>
        <dbReference type="ARBA" id="ARBA00022723"/>
    </source>
</evidence>
<dbReference type="PROSITE" id="PS00847">
    <property type="entry name" value="MCM_1"/>
    <property type="match status" value="1"/>
</dbReference>
<keyword evidence="12" id="KW-0131">Cell cycle</keyword>
<dbReference type="InterPro" id="IPR008045">
    <property type="entry name" value="MCM2"/>
</dbReference>
<dbReference type="PANTHER" id="PTHR11630">
    <property type="entry name" value="DNA REPLICATION LICENSING FACTOR MCM FAMILY MEMBER"/>
    <property type="match status" value="1"/>
</dbReference>
<dbReference type="GO" id="GO:0005524">
    <property type="term" value="F:ATP binding"/>
    <property type="evidence" value="ECO:0007669"/>
    <property type="project" value="UniProtKB-KW"/>
</dbReference>
<keyword evidence="6" id="KW-0547">Nucleotide-binding</keyword>
<comment type="caution">
    <text evidence="15">The sequence shown here is derived from an EMBL/GenBank/DDBJ whole genome shotgun (WGS) entry which is preliminary data.</text>
</comment>
<dbReference type="PRINTS" id="PR01657">
    <property type="entry name" value="MCMFAMILY"/>
</dbReference>
<dbReference type="GO" id="GO:0017116">
    <property type="term" value="F:single-stranded DNA helicase activity"/>
    <property type="evidence" value="ECO:0007669"/>
    <property type="project" value="TreeGrafter"/>
</dbReference>
<feature type="signal peptide" evidence="13">
    <location>
        <begin position="1"/>
        <end position="20"/>
    </location>
</feature>
<comment type="similarity">
    <text evidence="1">Belongs to the MCM family.</text>
</comment>
<evidence type="ECO:0000256" key="10">
    <source>
        <dbReference type="ARBA" id="ARBA00022840"/>
    </source>
</evidence>
<dbReference type="InterPro" id="IPR001208">
    <property type="entry name" value="MCM_dom"/>
</dbReference>
<proteinExistence type="inferred from homology"/>
<evidence type="ECO:0000256" key="7">
    <source>
        <dbReference type="ARBA" id="ARBA00022771"/>
    </source>
</evidence>
<dbReference type="Gene3D" id="3.40.50.300">
    <property type="entry name" value="P-loop containing nucleotide triphosphate hydrolases"/>
    <property type="match status" value="1"/>
</dbReference>
<evidence type="ECO:0000256" key="2">
    <source>
        <dbReference type="ARBA" id="ARBA00012551"/>
    </source>
</evidence>
<dbReference type="SMART" id="SM00350">
    <property type="entry name" value="MCM"/>
    <property type="match status" value="1"/>
</dbReference>
<dbReference type="InterPro" id="IPR033762">
    <property type="entry name" value="MCM_OB"/>
</dbReference>
<keyword evidence="8" id="KW-0347">Helicase</keyword>
<keyword evidence="9" id="KW-0862">Zinc</keyword>
<keyword evidence="5" id="KW-0479">Metal-binding</keyword>
<evidence type="ECO:0000259" key="14">
    <source>
        <dbReference type="PROSITE" id="PS50051"/>
    </source>
</evidence>
<evidence type="ECO:0000256" key="11">
    <source>
        <dbReference type="ARBA" id="ARBA00023125"/>
    </source>
</evidence>
<evidence type="ECO:0000256" key="9">
    <source>
        <dbReference type="ARBA" id="ARBA00022833"/>
    </source>
</evidence>
<dbReference type="GO" id="GO:0003697">
    <property type="term" value="F:single-stranded DNA binding"/>
    <property type="evidence" value="ECO:0007669"/>
    <property type="project" value="TreeGrafter"/>
</dbReference>
<dbReference type="Pfam" id="PF23669">
    <property type="entry name" value="WHD_MCM2"/>
    <property type="match status" value="1"/>
</dbReference>
<dbReference type="EMBL" id="JAKMXF010000332">
    <property type="protein sequence ID" value="KAI6648357.1"/>
    <property type="molecule type" value="Genomic_DNA"/>
</dbReference>
<evidence type="ECO:0000256" key="3">
    <source>
        <dbReference type="ARBA" id="ARBA00018925"/>
    </source>
</evidence>
<evidence type="ECO:0000256" key="13">
    <source>
        <dbReference type="SAM" id="SignalP"/>
    </source>
</evidence>
<protein>
    <recommendedName>
        <fullName evidence="3">DNA replication licensing factor MCM2</fullName>
        <ecNumber evidence="2">3.6.4.12</ecNumber>
    </recommendedName>
</protein>
<evidence type="ECO:0000313" key="15">
    <source>
        <dbReference type="EMBL" id="KAI6648357.1"/>
    </source>
</evidence>
<dbReference type="GO" id="GO:1902975">
    <property type="term" value="P:mitotic DNA replication initiation"/>
    <property type="evidence" value="ECO:0007669"/>
    <property type="project" value="TreeGrafter"/>
</dbReference>
<dbReference type="InterPro" id="IPR041562">
    <property type="entry name" value="MCM_lid"/>
</dbReference>
<dbReference type="AlphaFoldDB" id="A0AAV7JHS0"/>
<feature type="domain" description="MCM C-terminal AAA(+) ATPase" evidence="14">
    <location>
        <begin position="106"/>
        <end position="312"/>
    </location>
</feature>
<accession>A0AAV7JHS0</accession>
<dbReference type="InterPro" id="IPR012340">
    <property type="entry name" value="NA-bd_OB-fold"/>
</dbReference>
<dbReference type="InterPro" id="IPR027417">
    <property type="entry name" value="P-loop_NTPase"/>
</dbReference>
<keyword evidence="10" id="KW-0067">ATP-binding</keyword>
<gene>
    <name evidence="15" type="ORF">LOD99_12166</name>
</gene>
<dbReference type="EC" id="3.6.4.12" evidence="2"/>
<evidence type="ECO:0000256" key="8">
    <source>
        <dbReference type="ARBA" id="ARBA00022806"/>
    </source>
</evidence>
<dbReference type="Pfam" id="PF17207">
    <property type="entry name" value="MCM_OB"/>
    <property type="match status" value="1"/>
</dbReference>
<reference evidence="15 16" key="1">
    <citation type="journal article" date="2023" name="BMC Biol.">
        <title>The compact genome of the sponge Oopsacas minuta (Hexactinellida) is lacking key metazoan core genes.</title>
        <authorList>
            <person name="Santini S."/>
            <person name="Schenkelaars Q."/>
            <person name="Jourda C."/>
            <person name="Duchesne M."/>
            <person name="Belahbib H."/>
            <person name="Rocher C."/>
            <person name="Selva M."/>
            <person name="Riesgo A."/>
            <person name="Vervoort M."/>
            <person name="Leys S.P."/>
            <person name="Kodjabachian L."/>
            <person name="Le Bivic A."/>
            <person name="Borchiellini C."/>
            <person name="Claverie J.M."/>
            <person name="Renard E."/>
        </authorList>
    </citation>
    <scope>NUCLEOTIDE SEQUENCE [LARGE SCALE GENOMIC DNA]</scope>
    <source>
        <strain evidence="15">SPO-2</strain>
    </source>
</reference>
<keyword evidence="7" id="KW-0863">Zinc-finger</keyword>
<sequence>MRFSLFYLFYVIEFVGKVAAGRLPRSKDAILLADLVDSCKPGDEIELTGIYTNNYDGSLNTANGFPVFATVILANHINKKDNKMIIADLTDEDIKQMNALSKDEKISDRIMASIAPSIYGHEDIKRGIALALFGGESKNPGQKHRVRGDLNVLLCGDPGTAKSQFLKYVEKTAPRPVFTTGQGASAVGLTAYVQRSPVTKEWTLEAGALVLADKGVCLIDEFDKMNDQDRTSIHEAMEQQSISISKAGIVTSLQARCSIIAASNPIGGRYDPSLTFTENVDLTEPILSRFDILCVVRDVVDPVQDEMLAKFVVESHVRHHPNSQPIEQLENGEMTAPNDPSIILIPQDILKKYIIYSKEKIRPKLHQMDQDKVAKLYSELRKESMRTGSIPITVRHIESIIRIAEAHARMHLREYVIDDDVNMAIRIMLESFIDTQKFSVMRNMRKAFSHYLSYRKDNNDLLLFVLKQLVHEILSFNRNRFGSDLDYVEIPEEDFILRTKQLNIHELSSFYDSITFKSNKFVYDHKRKLLIQTL</sequence>
<dbReference type="InterPro" id="IPR031327">
    <property type="entry name" value="MCM"/>
</dbReference>
<dbReference type="Pfam" id="PF00493">
    <property type="entry name" value="MCM"/>
    <property type="match status" value="1"/>
</dbReference>
<keyword evidence="13" id="KW-0732">Signal</keyword>
<evidence type="ECO:0000313" key="16">
    <source>
        <dbReference type="Proteomes" id="UP001165289"/>
    </source>
</evidence>
<dbReference type="PROSITE" id="PS50051">
    <property type="entry name" value="MCM_2"/>
    <property type="match status" value="1"/>
</dbReference>
<dbReference type="SUPFAM" id="SSF50249">
    <property type="entry name" value="Nucleic acid-binding proteins"/>
    <property type="match status" value="1"/>
</dbReference>
<evidence type="ECO:0000256" key="4">
    <source>
        <dbReference type="ARBA" id="ARBA00022705"/>
    </source>
</evidence>
<dbReference type="Proteomes" id="UP001165289">
    <property type="component" value="Unassembled WGS sequence"/>
</dbReference>
<dbReference type="GO" id="GO:0008270">
    <property type="term" value="F:zinc ion binding"/>
    <property type="evidence" value="ECO:0007669"/>
    <property type="project" value="UniProtKB-KW"/>
</dbReference>
<feature type="chain" id="PRO_5043406481" description="DNA replication licensing factor MCM2" evidence="13">
    <location>
        <begin position="21"/>
        <end position="534"/>
    </location>
</feature>
<dbReference type="PRINTS" id="PR01658">
    <property type="entry name" value="MCMPROTEIN2"/>
</dbReference>
<organism evidence="15 16">
    <name type="scientific">Oopsacas minuta</name>
    <dbReference type="NCBI Taxonomy" id="111878"/>
    <lineage>
        <taxon>Eukaryota</taxon>
        <taxon>Metazoa</taxon>
        <taxon>Porifera</taxon>
        <taxon>Hexactinellida</taxon>
        <taxon>Hexasterophora</taxon>
        <taxon>Lyssacinosida</taxon>
        <taxon>Leucopsacidae</taxon>
        <taxon>Oopsacas</taxon>
    </lineage>
</organism>